<evidence type="ECO:0000256" key="3">
    <source>
        <dbReference type="SAM" id="SignalP"/>
    </source>
</evidence>
<sequence>MNLMAALLVAALTPAPAPAAPEYVALGDSYAAGVGADRASCGRDRNAYPELYAATHRLELEFAACSGATTGDVARQAERITGETSLVTVTVGGNDAGFSDVLTTCVLRSEEKCLRRVDTAEEFIEDELPRRLDALYRSVRERTSARVVVLGYPHLFDTDGRCGMSKARREALNGASDRISEVLRDRAEAAGFAYADVRDEFEGHGVCSDDPWIHDLTFPVGDSFHPNAAGHRHGYLKALTRATA</sequence>
<dbReference type="InterPro" id="IPR013830">
    <property type="entry name" value="SGNH_hydro"/>
</dbReference>
<feature type="active site" evidence="1">
    <location>
        <position position="225"/>
    </location>
</feature>
<feature type="domain" description="SGNH hydrolase-type esterase" evidence="4">
    <location>
        <begin position="25"/>
        <end position="232"/>
    </location>
</feature>
<dbReference type="OrthoDB" id="5503950at2"/>
<feature type="disulfide bond" evidence="2">
    <location>
        <begin position="105"/>
        <end position="113"/>
    </location>
</feature>
<evidence type="ECO:0000313" key="6">
    <source>
        <dbReference type="Proteomes" id="UP000282084"/>
    </source>
</evidence>
<dbReference type="CDD" id="cd01823">
    <property type="entry name" value="SEST_like"/>
    <property type="match status" value="1"/>
</dbReference>
<proteinExistence type="predicted"/>
<feature type="chain" id="PRO_5019795915" evidence="3">
    <location>
        <begin position="20"/>
        <end position="244"/>
    </location>
</feature>
<dbReference type="SUPFAM" id="SSF52266">
    <property type="entry name" value="SGNH hydrolase"/>
    <property type="match status" value="1"/>
</dbReference>
<dbReference type="InterPro" id="IPR036514">
    <property type="entry name" value="SGNH_hydro_sf"/>
</dbReference>
<accession>A0A495VVQ0</accession>
<keyword evidence="3" id="KW-0732">Signal</keyword>
<dbReference type="Pfam" id="PF13472">
    <property type="entry name" value="Lipase_GDSL_2"/>
    <property type="match status" value="1"/>
</dbReference>
<dbReference type="Proteomes" id="UP000282084">
    <property type="component" value="Unassembled WGS sequence"/>
</dbReference>
<name>A0A495VVQ0_9PSEU</name>
<evidence type="ECO:0000259" key="4">
    <source>
        <dbReference type="Pfam" id="PF13472"/>
    </source>
</evidence>
<dbReference type="InterPro" id="IPR037460">
    <property type="entry name" value="SEST-like"/>
</dbReference>
<dbReference type="GO" id="GO:0004806">
    <property type="term" value="F:triacylglycerol lipase activity"/>
    <property type="evidence" value="ECO:0007669"/>
    <property type="project" value="TreeGrafter"/>
</dbReference>
<dbReference type="EMBL" id="RBXO01000001">
    <property type="protein sequence ID" value="RKT53511.1"/>
    <property type="molecule type" value="Genomic_DNA"/>
</dbReference>
<feature type="disulfide bond" evidence="2">
    <location>
        <begin position="162"/>
        <end position="207"/>
    </location>
</feature>
<dbReference type="PANTHER" id="PTHR37981">
    <property type="entry name" value="LIPASE 2"/>
    <property type="match status" value="1"/>
</dbReference>
<dbReference type="AlphaFoldDB" id="A0A495VVQ0"/>
<dbReference type="GO" id="GO:0019433">
    <property type="term" value="P:triglyceride catabolic process"/>
    <property type="evidence" value="ECO:0007669"/>
    <property type="project" value="TreeGrafter"/>
</dbReference>
<organism evidence="5 6">
    <name type="scientific">Saccharothrix australiensis</name>
    <dbReference type="NCBI Taxonomy" id="2072"/>
    <lineage>
        <taxon>Bacteria</taxon>
        <taxon>Bacillati</taxon>
        <taxon>Actinomycetota</taxon>
        <taxon>Actinomycetes</taxon>
        <taxon>Pseudonocardiales</taxon>
        <taxon>Pseudonocardiaceae</taxon>
        <taxon>Saccharothrix</taxon>
    </lineage>
</organism>
<reference evidence="5 6" key="1">
    <citation type="submission" date="2018-10" db="EMBL/GenBank/DDBJ databases">
        <title>Sequencing the genomes of 1000 actinobacteria strains.</title>
        <authorList>
            <person name="Klenk H.-P."/>
        </authorList>
    </citation>
    <scope>NUCLEOTIDE SEQUENCE [LARGE SCALE GENOMIC DNA]</scope>
    <source>
        <strain evidence="5 6">DSM 43800</strain>
    </source>
</reference>
<evidence type="ECO:0000313" key="5">
    <source>
        <dbReference type="EMBL" id="RKT53511.1"/>
    </source>
</evidence>
<keyword evidence="2" id="KW-1015">Disulfide bond</keyword>
<gene>
    <name evidence="5" type="ORF">C8E97_2076</name>
</gene>
<dbReference type="PANTHER" id="PTHR37981:SF1">
    <property type="entry name" value="SGNH HYDROLASE-TYPE ESTERASE DOMAIN-CONTAINING PROTEIN"/>
    <property type="match status" value="1"/>
</dbReference>
<feature type="active site" description="Nucleophile" evidence="1">
    <location>
        <position position="29"/>
    </location>
</feature>
<feature type="disulfide bond" evidence="2">
    <location>
        <begin position="41"/>
        <end position="65"/>
    </location>
</feature>
<dbReference type="Gene3D" id="3.40.50.1110">
    <property type="entry name" value="SGNH hydrolase"/>
    <property type="match status" value="1"/>
</dbReference>
<protein>
    <submittedName>
        <fullName evidence="5">Lysophospholipase L1-like esterase</fullName>
    </submittedName>
</protein>
<comment type="caution">
    <text evidence="5">The sequence shown here is derived from an EMBL/GenBank/DDBJ whole genome shotgun (WGS) entry which is preliminary data.</text>
</comment>
<evidence type="ECO:0000256" key="1">
    <source>
        <dbReference type="PIRSR" id="PIRSR637460-1"/>
    </source>
</evidence>
<evidence type="ECO:0000256" key="2">
    <source>
        <dbReference type="PIRSR" id="PIRSR637460-2"/>
    </source>
</evidence>
<keyword evidence="6" id="KW-1185">Reference proteome</keyword>
<feature type="signal peptide" evidence="3">
    <location>
        <begin position="1"/>
        <end position="19"/>
    </location>
</feature>